<dbReference type="AlphaFoldDB" id="A0AAV3RZR0"/>
<dbReference type="InterPro" id="IPR045244">
    <property type="entry name" value="PGM"/>
</dbReference>
<evidence type="ECO:0000256" key="3">
    <source>
        <dbReference type="ARBA" id="ARBA00022842"/>
    </source>
</evidence>
<protein>
    <recommendedName>
        <fullName evidence="5">Alpha-D-phosphohexomutase alpha/beta/alpha domain-containing protein</fullName>
    </recommendedName>
</protein>
<organism evidence="6 7">
    <name type="scientific">Lithospermum erythrorhizon</name>
    <name type="common">Purple gromwell</name>
    <name type="synonym">Lithospermum officinale var. erythrorhizon</name>
    <dbReference type="NCBI Taxonomy" id="34254"/>
    <lineage>
        <taxon>Eukaryota</taxon>
        <taxon>Viridiplantae</taxon>
        <taxon>Streptophyta</taxon>
        <taxon>Embryophyta</taxon>
        <taxon>Tracheophyta</taxon>
        <taxon>Spermatophyta</taxon>
        <taxon>Magnoliopsida</taxon>
        <taxon>eudicotyledons</taxon>
        <taxon>Gunneridae</taxon>
        <taxon>Pentapetalae</taxon>
        <taxon>asterids</taxon>
        <taxon>lamiids</taxon>
        <taxon>Boraginales</taxon>
        <taxon>Boraginaceae</taxon>
        <taxon>Boraginoideae</taxon>
        <taxon>Lithospermeae</taxon>
        <taxon>Lithospermum</taxon>
    </lineage>
</organism>
<evidence type="ECO:0000256" key="4">
    <source>
        <dbReference type="ARBA" id="ARBA00023235"/>
    </source>
</evidence>
<dbReference type="InterPro" id="IPR005844">
    <property type="entry name" value="A-D-PHexomutase_a/b/a-I"/>
</dbReference>
<gene>
    <name evidence="6" type="ORF">LIER_34461</name>
</gene>
<proteinExistence type="inferred from homology"/>
<evidence type="ECO:0000313" key="7">
    <source>
        <dbReference type="Proteomes" id="UP001454036"/>
    </source>
</evidence>
<dbReference type="Pfam" id="PF02878">
    <property type="entry name" value="PGM_PMM_I"/>
    <property type="match status" value="1"/>
</dbReference>
<dbReference type="GO" id="GO:0000287">
    <property type="term" value="F:magnesium ion binding"/>
    <property type="evidence" value="ECO:0007669"/>
    <property type="project" value="InterPro"/>
</dbReference>
<sequence length="115" mass="12289">MSAANGVGLGHDGSKANGSFILTASHNPGGPNEDFGIKYNMENGGPASESVTNKIYENILSCSTYKCSISSWLHFGVPQASLQAKKEEEVLGVLRSVQEYNHLYVGGFYGLLMIS</sequence>
<dbReference type="GO" id="GO:0004614">
    <property type="term" value="F:phosphoglucomutase activity"/>
    <property type="evidence" value="ECO:0007669"/>
    <property type="project" value="InterPro"/>
</dbReference>
<keyword evidence="4" id="KW-0413">Isomerase</keyword>
<dbReference type="SUPFAM" id="SSF53738">
    <property type="entry name" value="Phosphoglucomutase, first 3 domains"/>
    <property type="match status" value="1"/>
</dbReference>
<keyword evidence="7" id="KW-1185">Reference proteome</keyword>
<dbReference type="PANTHER" id="PTHR22573">
    <property type="entry name" value="PHOSPHOHEXOMUTASE FAMILY MEMBER"/>
    <property type="match status" value="1"/>
</dbReference>
<comment type="similarity">
    <text evidence="1">Belongs to the phosphohexose mutase family.</text>
</comment>
<evidence type="ECO:0000259" key="5">
    <source>
        <dbReference type="Pfam" id="PF02878"/>
    </source>
</evidence>
<dbReference type="Proteomes" id="UP001454036">
    <property type="component" value="Unassembled WGS sequence"/>
</dbReference>
<accession>A0AAV3RZR0</accession>
<dbReference type="EMBL" id="BAABME010014438">
    <property type="protein sequence ID" value="GAA0187173.1"/>
    <property type="molecule type" value="Genomic_DNA"/>
</dbReference>
<keyword evidence="3" id="KW-0460">Magnesium</keyword>
<reference evidence="6 7" key="1">
    <citation type="submission" date="2024-01" db="EMBL/GenBank/DDBJ databases">
        <title>The complete chloroplast genome sequence of Lithospermum erythrorhizon: insights into the phylogenetic relationship among Boraginaceae species and the maternal lineages of purple gromwells.</title>
        <authorList>
            <person name="Okada T."/>
            <person name="Watanabe K."/>
        </authorList>
    </citation>
    <scope>NUCLEOTIDE SEQUENCE [LARGE SCALE GENOMIC DNA]</scope>
</reference>
<dbReference type="InterPro" id="IPR016055">
    <property type="entry name" value="A-D-PHexomutase_a/b/a-I/II/III"/>
</dbReference>
<comment type="caution">
    <text evidence="6">The sequence shown here is derived from an EMBL/GenBank/DDBJ whole genome shotgun (WGS) entry which is preliminary data.</text>
</comment>
<keyword evidence="2" id="KW-0479">Metal-binding</keyword>
<dbReference type="PROSITE" id="PS00710">
    <property type="entry name" value="PGM_PMM"/>
    <property type="match status" value="1"/>
</dbReference>
<dbReference type="GO" id="GO:0005829">
    <property type="term" value="C:cytosol"/>
    <property type="evidence" value="ECO:0007669"/>
    <property type="project" value="TreeGrafter"/>
</dbReference>
<dbReference type="InterPro" id="IPR016066">
    <property type="entry name" value="A-D-PHexomutase_CS"/>
</dbReference>
<dbReference type="PANTHER" id="PTHR22573:SF2">
    <property type="entry name" value="PHOSPHOGLUCOMUTASE"/>
    <property type="match status" value="1"/>
</dbReference>
<evidence type="ECO:0000313" key="6">
    <source>
        <dbReference type="EMBL" id="GAA0187173.1"/>
    </source>
</evidence>
<evidence type="ECO:0000256" key="1">
    <source>
        <dbReference type="ARBA" id="ARBA00010231"/>
    </source>
</evidence>
<feature type="domain" description="Alpha-D-phosphohexomutase alpha/beta/alpha" evidence="5">
    <location>
        <begin position="15"/>
        <end position="61"/>
    </location>
</feature>
<dbReference type="GO" id="GO:0005975">
    <property type="term" value="P:carbohydrate metabolic process"/>
    <property type="evidence" value="ECO:0007669"/>
    <property type="project" value="InterPro"/>
</dbReference>
<dbReference type="Gene3D" id="3.40.120.10">
    <property type="entry name" value="Alpha-D-Glucose-1,6-Bisphosphate, subunit A, domain 3"/>
    <property type="match status" value="1"/>
</dbReference>
<evidence type="ECO:0000256" key="2">
    <source>
        <dbReference type="ARBA" id="ARBA00022723"/>
    </source>
</evidence>
<name>A0AAV3RZR0_LITER</name>